<accession>A0A6A5TKK1</accession>
<dbReference type="OrthoDB" id="10564067at2759"/>
<evidence type="ECO:0000313" key="2">
    <source>
        <dbReference type="EMBL" id="KAF1952724.1"/>
    </source>
</evidence>
<dbReference type="Proteomes" id="UP000800035">
    <property type="component" value="Unassembled WGS sequence"/>
</dbReference>
<keyword evidence="3" id="KW-1185">Reference proteome</keyword>
<reference evidence="2" key="1">
    <citation type="journal article" date="2020" name="Stud. Mycol.">
        <title>101 Dothideomycetes genomes: a test case for predicting lifestyles and emergence of pathogens.</title>
        <authorList>
            <person name="Haridas S."/>
            <person name="Albert R."/>
            <person name="Binder M."/>
            <person name="Bloem J."/>
            <person name="Labutti K."/>
            <person name="Salamov A."/>
            <person name="Andreopoulos B."/>
            <person name="Baker S."/>
            <person name="Barry K."/>
            <person name="Bills G."/>
            <person name="Bluhm B."/>
            <person name="Cannon C."/>
            <person name="Castanera R."/>
            <person name="Culley D."/>
            <person name="Daum C."/>
            <person name="Ezra D."/>
            <person name="Gonzalez J."/>
            <person name="Henrissat B."/>
            <person name="Kuo A."/>
            <person name="Liang C."/>
            <person name="Lipzen A."/>
            <person name="Lutzoni F."/>
            <person name="Magnuson J."/>
            <person name="Mondo S."/>
            <person name="Nolan M."/>
            <person name="Ohm R."/>
            <person name="Pangilinan J."/>
            <person name="Park H.-J."/>
            <person name="Ramirez L."/>
            <person name="Alfaro M."/>
            <person name="Sun H."/>
            <person name="Tritt A."/>
            <person name="Yoshinaga Y."/>
            <person name="Zwiers L.-H."/>
            <person name="Turgeon B."/>
            <person name="Goodwin S."/>
            <person name="Spatafora J."/>
            <person name="Crous P."/>
            <person name="Grigoriev I."/>
        </authorList>
    </citation>
    <scope>NUCLEOTIDE SEQUENCE</scope>
    <source>
        <strain evidence="2">CBS 675.92</strain>
    </source>
</reference>
<organism evidence="2 3">
    <name type="scientific">Byssothecium circinans</name>
    <dbReference type="NCBI Taxonomy" id="147558"/>
    <lineage>
        <taxon>Eukaryota</taxon>
        <taxon>Fungi</taxon>
        <taxon>Dikarya</taxon>
        <taxon>Ascomycota</taxon>
        <taxon>Pezizomycotina</taxon>
        <taxon>Dothideomycetes</taxon>
        <taxon>Pleosporomycetidae</taxon>
        <taxon>Pleosporales</taxon>
        <taxon>Massarineae</taxon>
        <taxon>Massarinaceae</taxon>
        <taxon>Byssothecium</taxon>
    </lineage>
</organism>
<feature type="transmembrane region" description="Helical" evidence="1">
    <location>
        <begin position="50"/>
        <end position="71"/>
    </location>
</feature>
<sequence>MPALYQPEMLRRAVADPNALVAELAHLVVRAKKGGKSGKGGKSKIKGGTIAGIIIAIIVIVIILAIIFFLVKRNQKKKRAIGH</sequence>
<evidence type="ECO:0000313" key="3">
    <source>
        <dbReference type="Proteomes" id="UP000800035"/>
    </source>
</evidence>
<protein>
    <submittedName>
        <fullName evidence="2">Uncharacterized protein</fullName>
    </submittedName>
</protein>
<keyword evidence="1" id="KW-1133">Transmembrane helix</keyword>
<evidence type="ECO:0000256" key="1">
    <source>
        <dbReference type="SAM" id="Phobius"/>
    </source>
</evidence>
<dbReference type="EMBL" id="ML977009">
    <property type="protein sequence ID" value="KAF1952724.1"/>
    <property type="molecule type" value="Genomic_DNA"/>
</dbReference>
<dbReference type="AlphaFoldDB" id="A0A6A5TKK1"/>
<gene>
    <name evidence="2" type="ORF">CC80DRAFT_552223</name>
</gene>
<name>A0A6A5TKK1_9PLEO</name>
<proteinExistence type="predicted"/>
<keyword evidence="1" id="KW-0812">Transmembrane</keyword>
<keyword evidence="1" id="KW-0472">Membrane</keyword>